<evidence type="ECO:0000313" key="3">
    <source>
        <dbReference type="EMBL" id="QDV45802.1"/>
    </source>
</evidence>
<gene>
    <name evidence="3" type="ORF">Enr13x_57050</name>
</gene>
<dbReference type="Gene3D" id="3.30.920.90">
    <property type="match status" value="1"/>
</dbReference>
<protein>
    <submittedName>
        <fullName evidence="3">5-methylcytosine-specific restriction enzyme subunit McrB</fullName>
    </submittedName>
</protein>
<dbReference type="GO" id="GO:0016887">
    <property type="term" value="F:ATP hydrolysis activity"/>
    <property type="evidence" value="ECO:0007669"/>
    <property type="project" value="InterPro"/>
</dbReference>
<dbReference type="Pfam" id="PF07728">
    <property type="entry name" value="AAA_5"/>
    <property type="match status" value="1"/>
</dbReference>
<reference evidence="3 4" key="1">
    <citation type="submission" date="2019-03" db="EMBL/GenBank/DDBJ databases">
        <title>Deep-cultivation of Planctomycetes and their phenomic and genomic characterization uncovers novel biology.</title>
        <authorList>
            <person name="Wiegand S."/>
            <person name="Jogler M."/>
            <person name="Boedeker C."/>
            <person name="Pinto D."/>
            <person name="Vollmers J."/>
            <person name="Rivas-Marin E."/>
            <person name="Kohn T."/>
            <person name="Peeters S.H."/>
            <person name="Heuer A."/>
            <person name="Rast P."/>
            <person name="Oberbeckmann S."/>
            <person name="Bunk B."/>
            <person name="Jeske O."/>
            <person name="Meyerdierks A."/>
            <person name="Storesund J.E."/>
            <person name="Kallscheuer N."/>
            <person name="Luecker S."/>
            <person name="Lage O.M."/>
            <person name="Pohl T."/>
            <person name="Merkel B.J."/>
            <person name="Hornburger P."/>
            <person name="Mueller R.-W."/>
            <person name="Bruemmer F."/>
            <person name="Labrenz M."/>
            <person name="Spormann A.M."/>
            <person name="Op den Camp H."/>
            <person name="Overmann J."/>
            <person name="Amann R."/>
            <person name="Jetten M.S.M."/>
            <person name="Mascher T."/>
            <person name="Medema M.H."/>
            <person name="Devos D.P."/>
            <person name="Kaster A.-K."/>
            <person name="Ovreas L."/>
            <person name="Rohde M."/>
            <person name="Galperin M.Y."/>
            <person name="Jogler C."/>
        </authorList>
    </citation>
    <scope>NUCLEOTIDE SEQUENCE [LARGE SCALE GENOMIC DNA]</scope>
    <source>
        <strain evidence="3 4">Enr13</strain>
    </source>
</reference>
<dbReference type="Pfam" id="PF12102">
    <property type="entry name" value="MrcB_N"/>
    <property type="match status" value="1"/>
</dbReference>
<dbReference type="OrthoDB" id="9781481at2"/>
<dbReference type="Gene3D" id="3.40.50.300">
    <property type="entry name" value="P-loop containing nucleotide triphosphate hydrolases"/>
    <property type="match status" value="1"/>
</dbReference>
<organism evidence="3 4">
    <name type="scientific">Stieleria neptunia</name>
    <dbReference type="NCBI Taxonomy" id="2527979"/>
    <lineage>
        <taxon>Bacteria</taxon>
        <taxon>Pseudomonadati</taxon>
        <taxon>Planctomycetota</taxon>
        <taxon>Planctomycetia</taxon>
        <taxon>Pirellulales</taxon>
        <taxon>Pirellulaceae</taxon>
        <taxon>Stieleria</taxon>
    </lineage>
</organism>
<dbReference type="SUPFAM" id="SSF52540">
    <property type="entry name" value="P-loop containing nucleoside triphosphate hydrolases"/>
    <property type="match status" value="1"/>
</dbReference>
<feature type="domain" description="ATPase dynein-related AAA" evidence="1">
    <location>
        <begin position="506"/>
        <end position="644"/>
    </location>
</feature>
<dbReference type="RefSeq" id="WP_145390049.1">
    <property type="nucleotide sequence ID" value="NZ_CP037423.1"/>
</dbReference>
<dbReference type="Proteomes" id="UP000319004">
    <property type="component" value="Chromosome"/>
</dbReference>
<dbReference type="AlphaFoldDB" id="A0A518HY80"/>
<name>A0A518HY80_9BACT</name>
<dbReference type="InterPro" id="IPR021961">
    <property type="entry name" value="McrB_DNA-bd"/>
</dbReference>
<sequence length="853" mass="95307">MDISDDEVSQWAEFWAICVRLLVVYPERPAAMSSDAEPKQLERQLKSLSQDLLPLLCENEVWLTDASVGKGTWAAVPWVAIFDSRESTSARQGVYPVIHLSTEEPVGVRIGLGVSATAFKPHEDEKAAQVWGELKESEKTLLSDSGFIDVVQGDGERVEIGTGNPARKYAKGMVFERFVPLDELKSSPKSLTDSLRALVCTYKAWVDRGQGTTATTPSSFLEVMNQYASERVVYLSPERNNRYFISDVDDAGCLVNRLDSNEPVRVNAADFEAKRDWLREHGGQTPRRELYSTVAVHMCYLQAADVSLAADRRTAVFLEGEGAACDHFISLIEAMRTVTLYKPVILALVAEAIRDGELHENHIEFDWLLPRFIARLREHGHDVGEQQLAEGFGRMAGDLFWLHAYKDPIELIAMDQPTPSQIRNRISHARLQEPFWRILWHREYQHQILAALARKWWPDMSNGDSEITDLSVSTERLIESIAAKGFIFQPWQVATYITALRTKPFVILAGVSGTGKSKLPALVAELTGGKMTRISVRPDWTDSSDVLGYVDLSDKFRPGVVLEAAKQATDDGERFHTCLIDEMNLARVEHYFAEVLSTIEDRRRAVGGGFESTPLISQRLQPEFESWQQQNLPSNLGIVGTVNMDESSHGFSRKVLDRAFTIELSEVDLSLDNSTSGNGPTSPATWPKAFWQCPATRLSEIDASTPQFRLCAERATMLLQEVNQCLVHSQLQVGYRTRDEVILFLLNAEEMKGAFRTRDGQAVDPLDLAIMMKVLPRLVGGSNAIRRTLIGLLGLAKSGQAFSSEDDAADAVETWTADGRPDATDGAKYPRTASRLCLMWDRLLAEGYTSFWL</sequence>
<evidence type="ECO:0000259" key="2">
    <source>
        <dbReference type="Pfam" id="PF12102"/>
    </source>
</evidence>
<keyword evidence="4" id="KW-1185">Reference proteome</keyword>
<evidence type="ECO:0000259" key="1">
    <source>
        <dbReference type="Pfam" id="PF07728"/>
    </source>
</evidence>
<dbReference type="InterPro" id="IPR011704">
    <property type="entry name" value="ATPase_dyneun-rel_AAA"/>
</dbReference>
<evidence type="ECO:0000313" key="4">
    <source>
        <dbReference type="Proteomes" id="UP000319004"/>
    </source>
</evidence>
<dbReference type="InterPro" id="IPR027417">
    <property type="entry name" value="P-loop_NTPase"/>
</dbReference>
<proteinExistence type="predicted"/>
<accession>A0A518HY80</accession>
<feature type="domain" description="Type IV methyl-directed restriction enzyme EcoKMcrB subunit DNA-binding" evidence="2">
    <location>
        <begin position="58"/>
        <end position="204"/>
    </location>
</feature>
<dbReference type="EMBL" id="CP037423">
    <property type="protein sequence ID" value="QDV45802.1"/>
    <property type="molecule type" value="Genomic_DNA"/>
</dbReference>
<dbReference type="KEGG" id="snep:Enr13x_57050"/>
<dbReference type="GO" id="GO:0005524">
    <property type="term" value="F:ATP binding"/>
    <property type="evidence" value="ECO:0007669"/>
    <property type="project" value="InterPro"/>
</dbReference>